<name>A0A1X2IJA0_9FUNG</name>
<sequence>MVDGFTSGLHDMKEDVFLGYLNSLKQQAPDNFLDFLMNYKPGNTTTGLDNMEMTCLQWIKKPWSHKLVWLLYVEIAICKYGWSPKLSEIGSKALAKYYDSFDISWQLISSTPYYATRNAETVKFLQKLANTSNSCPSGMLTSTSRKTTELLLRTLQHDGLYATLKLLIPHDSAERIAHFESHPLKRINLSLQSRPGYIKIDDANLYYLWICIIVFYLTRRLPHQYYASFWTDRLGKARIQKLTANQMLGIDWTSLRKEPLATEEQVVVASILLDLLKYFNSKIHGMKKGKEKDKQLGYFMSVVWTLMDFMKHLDYMTTQQL</sequence>
<dbReference type="Proteomes" id="UP000193560">
    <property type="component" value="Unassembled WGS sequence"/>
</dbReference>
<proteinExistence type="predicted"/>
<evidence type="ECO:0000313" key="2">
    <source>
        <dbReference type="Proteomes" id="UP000193560"/>
    </source>
</evidence>
<keyword evidence="2" id="KW-1185">Reference proteome</keyword>
<organism evidence="1 2">
    <name type="scientific">Absidia repens</name>
    <dbReference type="NCBI Taxonomy" id="90262"/>
    <lineage>
        <taxon>Eukaryota</taxon>
        <taxon>Fungi</taxon>
        <taxon>Fungi incertae sedis</taxon>
        <taxon>Mucoromycota</taxon>
        <taxon>Mucoromycotina</taxon>
        <taxon>Mucoromycetes</taxon>
        <taxon>Mucorales</taxon>
        <taxon>Cunninghamellaceae</taxon>
        <taxon>Absidia</taxon>
    </lineage>
</organism>
<evidence type="ECO:0000313" key="1">
    <source>
        <dbReference type="EMBL" id="ORZ17612.1"/>
    </source>
</evidence>
<dbReference type="EMBL" id="MCGE01000009">
    <property type="protein sequence ID" value="ORZ17612.1"/>
    <property type="molecule type" value="Genomic_DNA"/>
</dbReference>
<dbReference type="STRING" id="90262.A0A1X2IJA0"/>
<dbReference type="AlphaFoldDB" id="A0A1X2IJA0"/>
<protein>
    <submittedName>
        <fullName evidence="1">Uncharacterized protein</fullName>
    </submittedName>
</protein>
<reference evidence="1 2" key="1">
    <citation type="submission" date="2016-07" db="EMBL/GenBank/DDBJ databases">
        <title>Pervasive Adenine N6-methylation of Active Genes in Fungi.</title>
        <authorList>
            <consortium name="DOE Joint Genome Institute"/>
            <person name="Mondo S.J."/>
            <person name="Dannebaum R.O."/>
            <person name="Kuo R.C."/>
            <person name="Labutti K."/>
            <person name="Haridas S."/>
            <person name="Kuo A."/>
            <person name="Salamov A."/>
            <person name="Ahrendt S.R."/>
            <person name="Lipzen A."/>
            <person name="Sullivan W."/>
            <person name="Andreopoulos W.B."/>
            <person name="Clum A."/>
            <person name="Lindquist E."/>
            <person name="Daum C."/>
            <person name="Ramamoorthy G.K."/>
            <person name="Gryganskyi A."/>
            <person name="Culley D."/>
            <person name="Magnuson J.K."/>
            <person name="James T.Y."/>
            <person name="O'Malley M.A."/>
            <person name="Stajich J.E."/>
            <person name="Spatafora J.W."/>
            <person name="Visel A."/>
            <person name="Grigoriev I.V."/>
        </authorList>
    </citation>
    <scope>NUCLEOTIDE SEQUENCE [LARGE SCALE GENOMIC DNA]</scope>
    <source>
        <strain evidence="1 2">NRRL 1336</strain>
    </source>
</reference>
<comment type="caution">
    <text evidence="1">The sequence shown here is derived from an EMBL/GenBank/DDBJ whole genome shotgun (WGS) entry which is preliminary data.</text>
</comment>
<gene>
    <name evidence="1" type="ORF">BCR42DRAFT_236986</name>
</gene>
<accession>A0A1X2IJA0</accession>